<dbReference type="EMBL" id="BBNU01000044">
    <property type="protein sequence ID" value="GAL82719.1"/>
    <property type="molecule type" value="Genomic_DNA"/>
</dbReference>
<name>A0A090X2K4_9FLAO</name>
<dbReference type="Proteomes" id="UP000029643">
    <property type="component" value="Unassembled WGS sequence"/>
</dbReference>
<dbReference type="Gene3D" id="3.20.20.30">
    <property type="entry name" value="Luciferase-like domain"/>
    <property type="match status" value="1"/>
</dbReference>
<protein>
    <submittedName>
        <fullName evidence="1">Uncharacterized protein</fullName>
    </submittedName>
</protein>
<reference evidence="1 2" key="1">
    <citation type="journal article" date="2014" name="Genome Announc.">
        <title>Draft Genome Sequences of Marine Flavobacterium Algibacter lectus Strains SS8 and NR4.</title>
        <authorList>
            <person name="Takatani N."/>
            <person name="Nakanishi M."/>
            <person name="Meirelles P."/>
            <person name="Mino S."/>
            <person name="Suda W."/>
            <person name="Oshima K."/>
            <person name="Hattori M."/>
            <person name="Ohkuma M."/>
            <person name="Hosokawa M."/>
            <person name="Miyashita K."/>
            <person name="Thompson F.L."/>
            <person name="Niwa A."/>
            <person name="Sawabe T."/>
            <person name="Sawabe T."/>
        </authorList>
    </citation>
    <scope>NUCLEOTIDE SEQUENCE [LARGE SCALE GENOMIC DNA]</scope>
    <source>
        <strain evidence="2">JCM19274</strain>
    </source>
</reference>
<sequence>MYDEDQAAKPYISAIHLNLSKDDNATFKPQRFGGTVGINHLTEYLKAYENVGVNHMAINLRKSETPVSEAIAKIKEIVLPEFDTI</sequence>
<accession>A0A090X2K4</accession>
<dbReference type="InterPro" id="IPR036661">
    <property type="entry name" value="Luciferase-like_sf"/>
</dbReference>
<organism evidence="1 2">
    <name type="scientific">Algibacter lectus</name>
    <dbReference type="NCBI Taxonomy" id="221126"/>
    <lineage>
        <taxon>Bacteria</taxon>
        <taxon>Pseudomonadati</taxon>
        <taxon>Bacteroidota</taxon>
        <taxon>Flavobacteriia</taxon>
        <taxon>Flavobacteriales</taxon>
        <taxon>Flavobacteriaceae</taxon>
        <taxon>Algibacter</taxon>
    </lineage>
</organism>
<dbReference type="AlphaFoldDB" id="A0A090X2K4"/>
<gene>
    <name evidence="1" type="ORF">JCM19274_2709</name>
</gene>
<proteinExistence type="predicted"/>
<evidence type="ECO:0000313" key="1">
    <source>
        <dbReference type="EMBL" id="GAL82719.1"/>
    </source>
</evidence>
<evidence type="ECO:0000313" key="2">
    <source>
        <dbReference type="Proteomes" id="UP000029643"/>
    </source>
</evidence>
<dbReference type="GO" id="GO:0016705">
    <property type="term" value="F:oxidoreductase activity, acting on paired donors, with incorporation or reduction of molecular oxygen"/>
    <property type="evidence" value="ECO:0007669"/>
    <property type="project" value="InterPro"/>
</dbReference>
<comment type="caution">
    <text evidence="1">The sequence shown here is derived from an EMBL/GenBank/DDBJ whole genome shotgun (WGS) entry which is preliminary data.</text>
</comment>
<dbReference type="RefSeq" id="WP_042501830.1">
    <property type="nucleotide sequence ID" value="NZ_BBNU01000044.1"/>
</dbReference>